<dbReference type="Proteomes" id="UP001602013">
    <property type="component" value="Unassembled WGS sequence"/>
</dbReference>
<dbReference type="Pfam" id="PF14332">
    <property type="entry name" value="DUF4388"/>
    <property type="match status" value="1"/>
</dbReference>
<sequence length="379" mass="40599">MFPAEGGVRLTKPDRGGEARIADELHALTRDGASGALKIDGDSGGTIYLDRGYLTFAEAAGVPGLAARLIGSRRLSAEQWNMLRTERRPADGFGALLVEQGLIGKDEMLEVLRSVVLDAITAMTAMTAMTARMAGGSSATGIRFMPLERSWAGTMLRLEVEFVQSEVARRAELLAGHDVSLDGRPKASDLRGPLGIVEREQWMVACRIDGVATLRELAWRNGFALYDTVASVSGLVRAGLCTLLAPEEAVPPQREEVRPARGSSSGVAWLGPAWAVDETEAEDDTEDDTGDDTEELPRVVDPEATVHASEVTAPSPESAGDAVRLMPRRSPGATTWDRARVGTGSDSLPQGLEEVVRTPFAPVHPDILGRVLEGLRRLK</sequence>
<reference evidence="3 4" key="1">
    <citation type="submission" date="2024-10" db="EMBL/GenBank/DDBJ databases">
        <title>The Natural Products Discovery Center: Release of the First 8490 Sequenced Strains for Exploring Actinobacteria Biosynthetic Diversity.</title>
        <authorList>
            <person name="Kalkreuter E."/>
            <person name="Kautsar S.A."/>
            <person name="Yang D."/>
            <person name="Bader C.D."/>
            <person name="Teijaro C.N."/>
            <person name="Fluegel L."/>
            <person name="Davis C.M."/>
            <person name="Simpson J.R."/>
            <person name="Lauterbach L."/>
            <person name="Steele A.D."/>
            <person name="Gui C."/>
            <person name="Meng S."/>
            <person name="Li G."/>
            <person name="Viehrig K."/>
            <person name="Ye F."/>
            <person name="Su P."/>
            <person name="Kiefer A.F."/>
            <person name="Nichols A."/>
            <person name="Cepeda A.J."/>
            <person name="Yan W."/>
            <person name="Fan B."/>
            <person name="Jiang Y."/>
            <person name="Adhikari A."/>
            <person name="Zheng C.-J."/>
            <person name="Schuster L."/>
            <person name="Cowan T.M."/>
            <person name="Smanski M.J."/>
            <person name="Chevrette M.G."/>
            <person name="De Carvalho L.P.S."/>
            <person name="Shen B."/>
        </authorList>
    </citation>
    <scope>NUCLEOTIDE SEQUENCE [LARGE SCALE GENOMIC DNA]</scope>
    <source>
        <strain evidence="3 4">NPDC002173</strain>
    </source>
</reference>
<accession>A0ABW6SS70</accession>
<dbReference type="RefSeq" id="WP_387413025.1">
    <property type="nucleotide sequence ID" value="NZ_JBIASD010000012.1"/>
</dbReference>
<keyword evidence="4" id="KW-1185">Reference proteome</keyword>
<proteinExistence type="predicted"/>
<evidence type="ECO:0000256" key="1">
    <source>
        <dbReference type="SAM" id="MobiDB-lite"/>
    </source>
</evidence>
<dbReference type="InterPro" id="IPR025497">
    <property type="entry name" value="PatA-like_N"/>
</dbReference>
<evidence type="ECO:0000259" key="2">
    <source>
        <dbReference type="Pfam" id="PF14332"/>
    </source>
</evidence>
<gene>
    <name evidence="3" type="ORF">ACFYXI_19730</name>
</gene>
<evidence type="ECO:0000313" key="3">
    <source>
        <dbReference type="EMBL" id="MFF3667826.1"/>
    </source>
</evidence>
<feature type="region of interest" description="Disordered" evidence="1">
    <location>
        <begin position="329"/>
        <end position="350"/>
    </location>
</feature>
<feature type="region of interest" description="Disordered" evidence="1">
    <location>
        <begin position="302"/>
        <end position="321"/>
    </location>
</feature>
<evidence type="ECO:0000313" key="4">
    <source>
        <dbReference type="Proteomes" id="UP001602013"/>
    </source>
</evidence>
<protein>
    <submittedName>
        <fullName evidence="3">DUF4388 domain-containing protein</fullName>
    </submittedName>
</protein>
<organism evidence="3 4">
    <name type="scientific">Microtetraspora malaysiensis</name>
    <dbReference type="NCBI Taxonomy" id="161358"/>
    <lineage>
        <taxon>Bacteria</taxon>
        <taxon>Bacillati</taxon>
        <taxon>Actinomycetota</taxon>
        <taxon>Actinomycetes</taxon>
        <taxon>Streptosporangiales</taxon>
        <taxon>Streptosporangiaceae</taxon>
        <taxon>Microtetraspora</taxon>
    </lineage>
</organism>
<feature type="domain" description="PatA-like N-terminal" evidence="2">
    <location>
        <begin position="21"/>
        <end position="170"/>
    </location>
</feature>
<name>A0ABW6SS70_9ACTN</name>
<dbReference type="EMBL" id="JBIASD010000012">
    <property type="protein sequence ID" value="MFF3667826.1"/>
    <property type="molecule type" value="Genomic_DNA"/>
</dbReference>
<comment type="caution">
    <text evidence="3">The sequence shown here is derived from an EMBL/GenBank/DDBJ whole genome shotgun (WGS) entry which is preliminary data.</text>
</comment>